<evidence type="ECO:0000313" key="10">
    <source>
        <dbReference type="Proteomes" id="UP000765845"/>
    </source>
</evidence>
<dbReference type="InterPro" id="IPR014729">
    <property type="entry name" value="Rossmann-like_a/b/a_fold"/>
</dbReference>
<dbReference type="EMBL" id="JAAWWK010000004">
    <property type="protein sequence ID" value="NKI18361.1"/>
    <property type="molecule type" value="Genomic_DNA"/>
</dbReference>
<evidence type="ECO:0000256" key="2">
    <source>
        <dbReference type="ARBA" id="ARBA00001974"/>
    </source>
</evidence>
<evidence type="ECO:0000256" key="3">
    <source>
        <dbReference type="ARBA" id="ARBA00005862"/>
    </source>
</evidence>
<dbReference type="GO" id="GO:0003904">
    <property type="term" value="F:deoxyribodipyrimidine photo-lyase activity"/>
    <property type="evidence" value="ECO:0007669"/>
    <property type="project" value="UniProtKB-EC"/>
</dbReference>
<evidence type="ECO:0000313" key="9">
    <source>
        <dbReference type="EMBL" id="NKI18361.1"/>
    </source>
</evidence>
<dbReference type="SUPFAM" id="SSF52425">
    <property type="entry name" value="Cryptochrome/photolyase, N-terminal domain"/>
    <property type="match status" value="1"/>
</dbReference>
<dbReference type="Pfam" id="PF00875">
    <property type="entry name" value="DNA_photolyase"/>
    <property type="match status" value="1"/>
</dbReference>
<dbReference type="EC" id="4.1.99.3" evidence="9"/>
<dbReference type="InterPro" id="IPR005101">
    <property type="entry name" value="Cryptochr/Photolyase_FAD-bd"/>
</dbReference>
<dbReference type="InterPro" id="IPR036134">
    <property type="entry name" value="Crypto/Photolyase_FAD-like_sf"/>
</dbReference>
<evidence type="ECO:0000256" key="7">
    <source>
        <dbReference type="RuleBase" id="RU004182"/>
    </source>
</evidence>
<dbReference type="Gene3D" id="1.10.579.10">
    <property type="entry name" value="DNA Cyclobutane Dipyrimidine Photolyase, subunit A, domain 3"/>
    <property type="match status" value="1"/>
</dbReference>
<keyword evidence="9" id="KW-0456">Lyase</keyword>
<dbReference type="NCBIfam" id="NF007955">
    <property type="entry name" value="PRK10674.1"/>
    <property type="match status" value="1"/>
</dbReference>
<dbReference type="SUPFAM" id="SSF48173">
    <property type="entry name" value="Cryptochrome/photolyase FAD-binding domain"/>
    <property type="match status" value="1"/>
</dbReference>
<dbReference type="PROSITE" id="PS00691">
    <property type="entry name" value="DNA_PHOTOLYASES_1_2"/>
    <property type="match status" value="1"/>
</dbReference>
<dbReference type="PRINTS" id="PR00147">
    <property type="entry name" value="DNAPHOTLYASE"/>
</dbReference>
<dbReference type="Gene3D" id="3.40.50.620">
    <property type="entry name" value="HUPs"/>
    <property type="match status" value="1"/>
</dbReference>
<dbReference type="InterPro" id="IPR002081">
    <property type="entry name" value="Cryptochrome/DNA_photolyase_1"/>
</dbReference>
<sequence length="456" mass="52547">MTALVWFRNDLRCLDHPALSAGVEQGSCRAVYLLCPQQLDEHIIAPIRRQYLRLALDALAAELAALGIPFDIIDAGHFRDVPGVLNRYCQQHRISEIFAHEELLLDEIERDRQCAETLPVPLHLLDDCLLHPKLVCKDNGEPYKVFTPFSRRCRSRLREYWPRCLPRPKPQAAPIKATSAPVFGEEKDATDWPVSERDVLAQLKTFSRERAPDYGRQRDFPAEEGTSRLSAALALGLLSPRQCLARLQLECGDALWDTQSGAGIWFNELLWREFYRQVCYHFPQVVRGRAFKPHTEHLQWRNNREEFAAWQRGETGYPIVDAGMRQLLTTGWMHNRLRMITASFLCKHLHIDWRWGEAHFLAHLIDADFASNNGGWQWAASTGTDAVPYFRIFNPTTQSKRFDADGRFIKRYVPELSDHKGNALHLPPNVKYYPNPIVDHAESRAFTLALFEKLKD</sequence>
<evidence type="ECO:0000256" key="5">
    <source>
        <dbReference type="ARBA" id="ARBA00022827"/>
    </source>
</evidence>
<keyword evidence="6 7" id="KW-0157">Chromophore</keyword>
<dbReference type="InterPro" id="IPR036155">
    <property type="entry name" value="Crypto/Photolyase_N_sf"/>
</dbReference>
<evidence type="ECO:0000259" key="8">
    <source>
        <dbReference type="PROSITE" id="PS51645"/>
    </source>
</evidence>
<comment type="similarity">
    <text evidence="3">Belongs to the DNA photolyase class-1 family.</text>
</comment>
<keyword evidence="4 7" id="KW-0285">Flavoprotein</keyword>
<organism evidence="9 10">
    <name type="scientific">Spongiibacter thalassae</name>
    <dbReference type="NCBI Taxonomy" id="2721624"/>
    <lineage>
        <taxon>Bacteria</taxon>
        <taxon>Pseudomonadati</taxon>
        <taxon>Pseudomonadota</taxon>
        <taxon>Gammaproteobacteria</taxon>
        <taxon>Cellvibrionales</taxon>
        <taxon>Spongiibacteraceae</taxon>
        <taxon>Spongiibacter</taxon>
    </lineage>
</organism>
<evidence type="ECO:0000256" key="6">
    <source>
        <dbReference type="ARBA" id="ARBA00022991"/>
    </source>
</evidence>
<dbReference type="PANTHER" id="PTHR11455:SF9">
    <property type="entry name" value="CRYPTOCHROME CIRCADIAN CLOCK 5 ISOFORM X1"/>
    <property type="match status" value="1"/>
</dbReference>
<keyword evidence="5 7" id="KW-0274">FAD</keyword>
<name>A0ABX1GHJ3_9GAMM</name>
<evidence type="ECO:0000256" key="4">
    <source>
        <dbReference type="ARBA" id="ARBA00022630"/>
    </source>
</evidence>
<dbReference type="InterPro" id="IPR018394">
    <property type="entry name" value="DNA_photolyase_1_CS_C"/>
</dbReference>
<comment type="similarity">
    <text evidence="7">Belongs to the DNA photolyase family.</text>
</comment>
<keyword evidence="10" id="KW-1185">Reference proteome</keyword>
<protein>
    <submittedName>
        <fullName evidence="9">Deoxyribodipyrimidine photo-lyase</fullName>
        <ecNumber evidence="9">4.1.99.3</ecNumber>
    </submittedName>
</protein>
<dbReference type="PROSITE" id="PS00394">
    <property type="entry name" value="DNA_PHOTOLYASES_1_1"/>
    <property type="match status" value="1"/>
</dbReference>
<accession>A0ABX1GHJ3</accession>
<evidence type="ECO:0000256" key="1">
    <source>
        <dbReference type="ARBA" id="ARBA00001932"/>
    </source>
</evidence>
<dbReference type="Proteomes" id="UP000765845">
    <property type="component" value="Unassembled WGS sequence"/>
</dbReference>
<dbReference type="Pfam" id="PF03441">
    <property type="entry name" value="FAD_binding_7"/>
    <property type="match status" value="1"/>
</dbReference>
<dbReference type="InterPro" id="IPR006050">
    <property type="entry name" value="DNA_photolyase_N"/>
</dbReference>
<dbReference type="PROSITE" id="PS51645">
    <property type="entry name" value="PHR_CRY_ALPHA_BETA"/>
    <property type="match status" value="1"/>
</dbReference>
<comment type="caution">
    <text evidence="9">The sequence shown here is derived from an EMBL/GenBank/DDBJ whole genome shotgun (WGS) entry which is preliminary data.</text>
</comment>
<proteinExistence type="inferred from homology"/>
<reference evidence="9 10" key="1">
    <citation type="submission" date="2020-04" db="EMBL/GenBank/DDBJ databases">
        <authorList>
            <person name="Yoon J."/>
        </authorList>
    </citation>
    <scope>NUCLEOTIDE SEQUENCE [LARGE SCALE GENOMIC DNA]</scope>
    <source>
        <strain evidence="9 10">KMU-166</strain>
    </source>
</reference>
<dbReference type="Gene3D" id="1.25.40.80">
    <property type="match status" value="1"/>
</dbReference>
<feature type="domain" description="Photolyase/cryptochrome alpha/beta" evidence="8">
    <location>
        <begin position="1"/>
        <end position="130"/>
    </location>
</feature>
<dbReference type="PANTHER" id="PTHR11455">
    <property type="entry name" value="CRYPTOCHROME"/>
    <property type="match status" value="1"/>
</dbReference>
<gene>
    <name evidence="9" type="primary">phrB</name>
    <name evidence="9" type="ORF">HCU74_13170</name>
</gene>
<comment type="cofactor">
    <cofactor evidence="1">
        <name>(6R)-5,10-methylene-5,6,7,8-tetrahydrofolate</name>
        <dbReference type="ChEBI" id="CHEBI:15636"/>
    </cofactor>
</comment>
<comment type="cofactor">
    <cofactor evidence="2">
        <name>FAD</name>
        <dbReference type="ChEBI" id="CHEBI:57692"/>
    </cofactor>
</comment>
<dbReference type="RefSeq" id="WP_168450875.1">
    <property type="nucleotide sequence ID" value="NZ_JAAWWK010000004.1"/>
</dbReference>